<dbReference type="EMBL" id="PUFL01000091">
    <property type="protein sequence ID" value="TDG88144.1"/>
    <property type="molecule type" value="Genomic_DNA"/>
</dbReference>
<evidence type="ECO:0000313" key="6">
    <source>
        <dbReference type="Proteomes" id="UP000294668"/>
    </source>
</evidence>
<comment type="caution">
    <text evidence="2">The sequence shown here is derived from an EMBL/GenBank/DDBJ whole genome shotgun (WGS) entry which is preliminary data.</text>
</comment>
<gene>
    <name evidence="2" type="ORF">B8W98_09125</name>
    <name evidence="3" type="ORF">C5L28_002557</name>
    <name evidence="1" type="ORF">LPKJCM_02401</name>
</gene>
<dbReference type="Proteomes" id="UP000294668">
    <property type="component" value="Unassembled WGS sequence"/>
</dbReference>
<dbReference type="Proteomes" id="UP000214739">
    <property type="component" value="Unassembled WGS sequence"/>
</dbReference>
<evidence type="ECO:0000313" key="1">
    <source>
        <dbReference type="EMBL" id="GAW73257.1"/>
    </source>
</evidence>
<accession>A0A269Y326</accession>
<evidence type="ECO:0000313" key="5">
    <source>
        <dbReference type="Proteomes" id="UP000216802"/>
    </source>
</evidence>
<dbReference type="AlphaFoldDB" id="A0A269Y326"/>
<name>A0A269Y326_9LACO</name>
<organism evidence="2 5">
    <name type="scientific">Lentilactobacillus parakefiri</name>
    <dbReference type="NCBI Taxonomy" id="152332"/>
    <lineage>
        <taxon>Bacteria</taxon>
        <taxon>Bacillati</taxon>
        <taxon>Bacillota</taxon>
        <taxon>Bacilli</taxon>
        <taxon>Lactobacillales</taxon>
        <taxon>Lactobacillaceae</taxon>
        <taxon>Lentilactobacillus</taxon>
    </lineage>
</organism>
<proteinExistence type="predicted"/>
<keyword evidence="6" id="KW-1185">Reference proteome</keyword>
<evidence type="ECO:0000313" key="2">
    <source>
        <dbReference type="EMBL" id="PAK79942.1"/>
    </source>
</evidence>
<dbReference type="EMBL" id="NCXI01000073">
    <property type="protein sequence ID" value="PAK79942.1"/>
    <property type="molecule type" value="Genomic_DNA"/>
</dbReference>
<dbReference type="Proteomes" id="UP000216802">
    <property type="component" value="Unassembled WGS sequence"/>
</dbReference>
<reference evidence="1 4" key="1">
    <citation type="journal article" date="2017" name="Biosci Microbiota Food Health">
        <title>Genomic characterization reconfirms the taxonomic status of Lactobacillus parakefiri.</title>
        <authorList>
            <person name="Tanizawa Y."/>
            <person name="Kobayashi H."/>
            <person name="Kaminuma E."/>
            <person name="Sakamoto M."/>
            <person name="Ohkuma M."/>
            <person name="Nakamura Y."/>
            <person name="Arita M."/>
            <person name="Tohno M."/>
        </authorList>
    </citation>
    <scope>NUCLEOTIDE SEQUENCE [LARGE SCALE GENOMIC DNA]</scope>
    <source>
        <strain evidence="1 4">JCM 8573</strain>
    </source>
</reference>
<reference evidence="3 6" key="3">
    <citation type="journal article" date="2019" name="Appl. Microbiol. Biotechnol.">
        <title>Uncovering carbohydrate metabolism through a genotype-phenotype association study of 56 lactic acid bacteria genomes.</title>
        <authorList>
            <person name="Buron-Moles G."/>
            <person name="Chailyan A."/>
            <person name="Dolejs I."/>
            <person name="Forster J."/>
            <person name="Miks M.H."/>
        </authorList>
    </citation>
    <scope>NUCLEOTIDE SEQUENCE [LARGE SCALE GENOMIC DNA]</scope>
    <source>
        <strain evidence="3 6">DSM 10551</strain>
    </source>
</reference>
<reference evidence="2 5" key="2">
    <citation type="submission" date="2017-04" db="EMBL/GenBank/DDBJ databases">
        <title>Kefir bacterial isolates.</title>
        <authorList>
            <person name="Kim Y."/>
            <person name="Blasche S."/>
            <person name="Patil K.R."/>
        </authorList>
    </citation>
    <scope>NUCLEOTIDE SEQUENCE [LARGE SCALE GENOMIC DNA]</scope>
    <source>
        <strain evidence="2 5">OG2</strain>
    </source>
</reference>
<dbReference type="Gene3D" id="1.10.1220.10">
    <property type="entry name" value="Met repressor-like"/>
    <property type="match status" value="1"/>
</dbReference>
<evidence type="ECO:0000313" key="4">
    <source>
        <dbReference type="Proteomes" id="UP000214739"/>
    </source>
</evidence>
<reference evidence="3" key="4">
    <citation type="submission" date="2019-02" db="EMBL/GenBank/DDBJ databases">
        <authorList>
            <person name="Buron G."/>
            <person name="Chaylann A."/>
            <person name="Dolejs I."/>
            <person name="Forster J."/>
            <person name="Miks M.H."/>
        </authorList>
    </citation>
    <scope>NUCLEOTIDE SEQUENCE</scope>
    <source>
        <strain evidence="3">DSM 10551</strain>
    </source>
</reference>
<dbReference type="GO" id="GO:0006355">
    <property type="term" value="P:regulation of DNA-templated transcription"/>
    <property type="evidence" value="ECO:0007669"/>
    <property type="project" value="InterPro"/>
</dbReference>
<dbReference type="InterPro" id="IPR013321">
    <property type="entry name" value="Arc_rbn_hlx_hlx"/>
</dbReference>
<dbReference type="EMBL" id="BDGB01000161">
    <property type="protein sequence ID" value="GAW73257.1"/>
    <property type="molecule type" value="Genomic_DNA"/>
</dbReference>
<sequence length="189" mass="21182">MTKSTNNKKLIQVEVDKALYEDSKRVLDDIGIPMPVLINALLKRIVAQGRVPFDLAQPEGQQSNSVPKGKSRHKFTKELAKIPFYVDHDGAKATVYWQKRNEMLIKAGAVMKADPKLNKDGSLGFSAKFAQKLRSEHTDSFQNFVTTKDIILKSVNEVGLFLYFAGTNSWLVLKDKNGKSINAWSVVVE</sequence>
<dbReference type="OrthoDB" id="3238747at2"/>
<evidence type="ECO:0000313" key="3">
    <source>
        <dbReference type="EMBL" id="TDG88144.1"/>
    </source>
</evidence>
<protein>
    <submittedName>
        <fullName evidence="2">Uncharacterized protein</fullName>
    </submittedName>
</protein>